<comment type="function">
    <text evidence="14">Involved in the initiation of DNA replication. Also participates in checkpoint controls that ensure DNA replication is completed before mitosis is initiated.</text>
</comment>
<keyword evidence="5" id="KW-0597">Phosphoprotein</keyword>
<feature type="compositionally biased region" description="Polar residues" evidence="19">
    <location>
        <begin position="189"/>
        <end position="214"/>
    </location>
</feature>
<evidence type="ECO:0000256" key="8">
    <source>
        <dbReference type="ARBA" id="ARBA00022741"/>
    </source>
</evidence>
<reference evidence="22" key="1">
    <citation type="journal article" date="2023" name="G3 (Bethesda)">
        <title>A reference genome for the long-term kleptoplast-retaining sea slug Elysia crispata morphotype clarki.</title>
        <authorList>
            <person name="Eastman K.E."/>
            <person name="Pendleton A.L."/>
            <person name="Shaikh M.A."/>
            <person name="Suttiyut T."/>
            <person name="Ogas R."/>
            <person name="Tomko P."/>
            <person name="Gavelis G."/>
            <person name="Widhalm J.R."/>
            <person name="Wisecaver J.H."/>
        </authorList>
    </citation>
    <scope>NUCLEOTIDE SEQUENCE</scope>
    <source>
        <strain evidence="22">ECLA1</strain>
    </source>
</reference>
<keyword evidence="8" id="KW-0547">Nucleotide-binding</keyword>
<keyword evidence="9" id="KW-0498">Mitosis</keyword>
<evidence type="ECO:0000256" key="1">
    <source>
        <dbReference type="ARBA" id="ARBA00004123"/>
    </source>
</evidence>
<feature type="domain" description="AAA+ ATPase" evidence="20">
    <location>
        <begin position="309"/>
        <end position="480"/>
    </location>
</feature>
<dbReference type="GO" id="GO:0003688">
    <property type="term" value="F:DNA replication origin binding"/>
    <property type="evidence" value="ECO:0007669"/>
    <property type="project" value="TreeGrafter"/>
</dbReference>
<feature type="compositionally biased region" description="Low complexity" evidence="19">
    <location>
        <begin position="171"/>
        <end position="188"/>
    </location>
</feature>
<keyword evidence="4" id="KW-0963">Cytoplasm</keyword>
<name>A0AAE1CTA3_9GAST</name>
<feature type="region of interest" description="Disordered" evidence="19">
    <location>
        <begin position="153"/>
        <end position="243"/>
    </location>
</feature>
<evidence type="ECO:0000256" key="16">
    <source>
        <dbReference type="ARBA" id="ARBA00069110"/>
    </source>
</evidence>
<dbReference type="CDD" id="cd00009">
    <property type="entry name" value="AAA"/>
    <property type="match status" value="1"/>
</dbReference>
<dbReference type="PANTHER" id="PTHR10763">
    <property type="entry name" value="CELL DIVISION CONTROL PROTEIN 6-RELATED"/>
    <property type="match status" value="1"/>
</dbReference>
<keyword evidence="11" id="KW-0832">Ubl conjugation</keyword>
<evidence type="ECO:0000256" key="4">
    <source>
        <dbReference type="ARBA" id="ARBA00022490"/>
    </source>
</evidence>
<dbReference type="AlphaFoldDB" id="A0AAE1CTA3"/>
<feature type="region of interest" description="Disordered" evidence="19">
    <location>
        <begin position="15"/>
        <end position="135"/>
    </location>
</feature>
<comment type="subcellular location">
    <subcellularLocation>
        <location evidence="2">Cytoplasm</location>
    </subcellularLocation>
    <subcellularLocation>
        <location evidence="1">Nucleus</location>
    </subcellularLocation>
</comment>
<dbReference type="FunFam" id="1.10.10.10:FF:000265">
    <property type="entry name" value="Cell division control protein"/>
    <property type="match status" value="1"/>
</dbReference>
<dbReference type="Pfam" id="PF22606">
    <property type="entry name" value="Cdc6-ORC-like_ATPase_lid"/>
    <property type="match status" value="1"/>
</dbReference>
<comment type="similarity">
    <text evidence="3">Belongs to the CDC6/cdc18 family.</text>
</comment>
<evidence type="ECO:0000259" key="20">
    <source>
        <dbReference type="SMART" id="SM00382"/>
    </source>
</evidence>
<keyword evidence="23" id="KW-1185">Reference proteome</keyword>
<evidence type="ECO:0000256" key="15">
    <source>
        <dbReference type="ARBA" id="ARBA00062730"/>
    </source>
</evidence>
<feature type="domain" description="Cdc6 C-terminal" evidence="21">
    <location>
        <begin position="579"/>
        <end position="659"/>
    </location>
</feature>
<dbReference type="InterPro" id="IPR041664">
    <property type="entry name" value="AAA_16"/>
</dbReference>
<dbReference type="CDD" id="cd08768">
    <property type="entry name" value="Cdc6_C"/>
    <property type="match status" value="1"/>
</dbReference>
<dbReference type="Gene3D" id="1.10.8.60">
    <property type="match status" value="1"/>
</dbReference>
<evidence type="ECO:0000256" key="6">
    <source>
        <dbReference type="ARBA" id="ARBA00022618"/>
    </source>
</evidence>
<dbReference type="Pfam" id="PF09079">
    <property type="entry name" value="WHD_Cdc6"/>
    <property type="match status" value="1"/>
</dbReference>
<evidence type="ECO:0000256" key="13">
    <source>
        <dbReference type="ARBA" id="ARBA00023306"/>
    </source>
</evidence>
<evidence type="ECO:0000256" key="7">
    <source>
        <dbReference type="ARBA" id="ARBA00022705"/>
    </source>
</evidence>
<evidence type="ECO:0000259" key="21">
    <source>
        <dbReference type="SMART" id="SM01074"/>
    </source>
</evidence>
<proteinExistence type="inferred from homology"/>
<dbReference type="SMART" id="SM01074">
    <property type="entry name" value="Cdc6_C"/>
    <property type="match status" value="1"/>
</dbReference>
<feature type="compositionally biased region" description="Basic and acidic residues" evidence="19">
    <location>
        <begin position="234"/>
        <end position="243"/>
    </location>
</feature>
<evidence type="ECO:0000256" key="14">
    <source>
        <dbReference type="ARBA" id="ARBA00056036"/>
    </source>
</evidence>
<evidence type="ECO:0000256" key="3">
    <source>
        <dbReference type="ARBA" id="ARBA00006184"/>
    </source>
</evidence>
<evidence type="ECO:0000256" key="19">
    <source>
        <dbReference type="SAM" id="MobiDB-lite"/>
    </source>
</evidence>
<dbReference type="FunFam" id="3.40.50.300:FF:000547">
    <property type="entry name" value="Cell division control protein"/>
    <property type="match status" value="1"/>
</dbReference>
<dbReference type="SMART" id="SM00382">
    <property type="entry name" value="AAA"/>
    <property type="match status" value="1"/>
</dbReference>
<dbReference type="FunFam" id="1.10.8.60:FF:000058">
    <property type="entry name" value="Cell division control protein"/>
    <property type="match status" value="1"/>
</dbReference>
<keyword evidence="6" id="KW-0132">Cell division</keyword>
<dbReference type="InterPro" id="IPR050311">
    <property type="entry name" value="ORC1/CDC6"/>
</dbReference>
<dbReference type="Gene3D" id="3.40.50.300">
    <property type="entry name" value="P-loop containing nucleotide triphosphate hydrolases"/>
    <property type="match status" value="1"/>
</dbReference>
<dbReference type="InterPro" id="IPR015163">
    <property type="entry name" value="Cdc6_C"/>
</dbReference>
<feature type="compositionally biased region" description="Low complexity" evidence="19">
    <location>
        <begin position="87"/>
        <end position="103"/>
    </location>
</feature>
<dbReference type="Pfam" id="PF13191">
    <property type="entry name" value="AAA_16"/>
    <property type="match status" value="1"/>
</dbReference>
<keyword evidence="13" id="KW-0131">Cell cycle</keyword>
<dbReference type="InterPro" id="IPR054425">
    <property type="entry name" value="Cdc6_ORC1-like_ATPase_lid"/>
</dbReference>
<dbReference type="SUPFAM" id="SSF46785">
    <property type="entry name" value="Winged helix' DNA-binding domain"/>
    <property type="match status" value="1"/>
</dbReference>
<dbReference type="PANTHER" id="PTHR10763:SF26">
    <property type="entry name" value="CELL DIVISION CONTROL PROTEIN 6 HOMOLOG"/>
    <property type="match status" value="1"/>
</dbReference>
<feature type="compositionally biased region" description="Low complexity" evidence="19">
    <location>
        <begin position="113"/>
        <end position="132"/>
    </location>
</feature>
<evidence type="ECO:0000256" key="18">
    <source>
        <dbReference type="ARBA" id="ARBA00082525"/>
    </source>
</evidence>
<dbReference type="GO" id="GO:0005819">
    <property type="term" value="C:spindle"/>
    <property type="evidence" value="ECO:0007669"/>
    <property type="project" value="UniProtKB-ARBA"/>
</dbReference>
<comment type="subunit">
    <text evidence="15">Interacts with PCNA, ORC1, cyclin-CDK. Interacts with HUWE1. Interacts with ANKRD17. Interacts with GRWD1; origin binding of GRWD1 is dependent on CDC6. Interacts with CDT1; are mutually dependent on one another for loading MCM complexes onto chromatin. Interacts with TTC4. Interacts (via Cy motif) with CCNF; the interaction takes place during G2 and M phase. Interacts with CDH1.</text>
</comment>
<evidence type="ECO:0000313" key="22">
    <source>
        <dbReference type="EMBL" id="KAK3734299.1"/>
    </source>
</evidence>
<evidence type="ECO:0000256" key="5">
    <source>
        <dbReference type="ARBA" id="ARBA00022553"/>
    </source>
</evidence>
<dbReference type="InterPro" id="IPR036388">
    <property type="entry name" value="WH-like_DNA-bd_sf"/>
</dbReference>
<accession>A0AAE1CTA3</accession>
<keyword evidence="7" id="KW-0235">DNA replication</keyword>
<dbReference type="GO" id="GO:0016887">
    <property type="term" value="F:ATP hydrolysis activity"/>
    <property type="evidence" value="ECO:0007669"/>
    <property type="project" value="InterPro"/>
</dbReference>
<keyword evidence="10" id="KW-0067">ATP-binding</keyword>
<dbReference type="GO" id="GO:0005737">
    <property type="term" value="C:cytoplasm"/>
    <property type="evidence" value="ECO:0007669"/>
    <property type="project" value="UniProtKB-SubCell"/>
</dbReference>
<dbReference type="InterPro" id="IPR036390">
    <property type="entry name" value="WH_DNA-bd_sf"/>
</dbReference>
<dbReference type="InterPro" id="IPR003593">
    <property type="entry name" value="AAA+_ATPase"/>
</dbReference>
<evidence type="ECO:0000313" key="23">
    <source>
        <dbReference type="Proteomes" id="UP001283361"/>
    </source>
</evidence>
<evidence type="ECO:0000256" key="2">
    <source>
        <dbReference type="ARBA" id="ARBA00004496"/>
    </source>
</evidence>
<evidence type="ECO:0000256" key="17">
    <source>
        <dbReference type="ARBA" id="ARBA00079122"/>
    </source>
</evidence>
<dbReference type="GO" id="GO:0005524">
    <property type="term" value="F:ATP binding"/>
    <property type="evidence" value="ECO:0007669"/>
    <property type="project" value="UniProtKB-KW"/>
</dbReference>
<dbReference type="GO" id="GO:0033314">
    <property type="term" value="P:mitotic DNA replication checkpoint signaling"/>
    <property type="evidence" value="ECO:0007669"/>
    <property type="project" value="TreeGrafter"/>
</dbReference>
<evidence type="ECO:0000256" key="12">
    <source>
        <dbReference type="ARBA" id="ARBA00023242"/>
    </source>
</evidence>
<dbReference type="EMBL" id="JAWDGP010006855">
    <property type="protein sequence ID" value="KAK3734299.1"/>
    <property type="molecule type" value="Genomic_DNA"/>
</dbReference>
<dbReference type="SUPFAM" id="SSF52540">
    <property type="entry name" value="P-loop containing nucleoside triphosphate hydrolases"/>
    <property type="match status" value="1"/>
</dbReference>
<evidence type="ECO:0000256" key="10">
    <source>
        <dbReference type="ARBA" id="ARBA00022840"/>
    </source>
</evidence>
<dbReference type="Proteomes" id="UP001283361">
    <property type="component" value="Unassembled WGS sequence"/>
</dbReference>
<keyword evidence="12" id="KW-0539">Nucleus</keyword>
<comment type="caution">
    <text evidence="22">The sequence shown here is derived from an EMBL/GenBank/DDBJ whole genome shotgun (WGS) entry which is preliminary data.</text>
</comment>
<dbReference type="GO" id="GO:0051301">
    <property type="term" value="P:cell division"/>
    <property type="evidence" value="ECO:0007669"/>
    <property type="project" value="UniProtKB-UniRule"/>
</dbReference>
<sequence length="675" mass="74014">MTTNTIKSSFFVRKSGRLSMKKNSEEKSGDSSIQKSPGFDSVDEPSKKSTVASALRHVFHKKDRKKEERLQGTDSGYMLQEIKPDCSPISPASARSTSSKMSSCCGIHSSHESVSLLPSTPGSSVPSGTVTPIMSKGGLTAEELNQACRRLLSPSKRKSDDENEFGCCSISPVKSPRSSPDDVSPVKSFNHSRNASSPSLNLADQTTPKSCSRLNSKRGSRVPTSTPRRLFGSPEKKNSSFDEFTPKKLASSGFLAPNNTPNSSFKQNAKLYQSAKRSLHTAKPDRLIGRDAEIVELEDFISERLSDLTSGSLYVSGPPGTGKTAVIQHVVENLKSKFTGLKCAFINCMTLKDSNTIFCHTHEQLKGSPVKGKDAMKAMERLVTTSKHSILLVLDEIDQLDSKHQDVLYRIFEWPALKDSKLILVGIANALDLTDRVLPRLQASAHCRPTLMNFAPYTSVQITDILKHRLERECVVEPSAINFCARKVSAVAGDMRKALDVCRRAVEIVEGDAKCHTVLKSQDCNSPTKQRLSDNAPLKKVTLAHISQVMNDVYGNNLNKSVSGGDVDSTVPLQQKLAVCSLLVLLRTGRLKEVLLGKLHEAYSRVCRKQQVAPVDQAEFLSMLNLLDIHGIVALKKAKDTRFIKISLNLDEQELEATLQDKVLLATILKDGIPK</sequence>
<dbReference type="InterPro" id="IPR027417">
    <property type="entry name" value="P-loop_NTPase"/>
</dbReference>
<organism evidence="22 23">
    <name type="scientific">Elysia crispata</name>
    <name type="common">lettuce slug</name>
    <dbReference type="NCBI Taxonomy" id="231223"/>
    <lineage>
        <taxon>Eukaryota</taxon>
        <taxon>Metazoa</taxon>
        <taxon>Spiralia</taxon>
        <taxon>Lophotrochozoa</taxon>
        <taxon>Mollusca</taxon>
        <taxon>Gastropoda</taxon>
        <taxon>Heterobranchia</taxon>
        <taxon>Euthyneura</taxon>
        <taxon>Panpulmonata</taxon>
        <taxon>Sacoglossa</taxon>
        <taxon>Placobranchoidea</taxon>
        <taxon>Plakobranchidae</taxon>
        <taxon>Elysia</taxon>
    </lineage>
</organism>
<dbReference type="Gene3D" id="1.10.10.10">
    <property type="entry name" value="Winged helix-like DNA-binding domain superfamily/Winged helix DNA-binding domain"/>
    <property type="match status" value="1"/>
</dbReference>
<dbReference type="GO" id="GO:0006270">
    <property type="term" value="P:DNA replication initiation"/>
    <property type="evidence" value="ECO:0007669"/>
    <property type="project" value="UniProtKB-UniRule"/>
</dbReference>
<gene>
    <name evidence="22" type="ORF">RRG08_058455</name>
</gene>
<evidence type="ECO:0000256" key="9">
    <source>
        <dbReference type="ARBA" id="ARBA00022776"/>
    </source>
</evidence>
<dbReference type="GO" id="GO:0005634">
    <property type="term" value="C:nucleus"/>
    <property type="evidence" value="ECO:0007669"/>
    <property type="project" value="UniProtKB-SubCell"/>
</dbReference>
<protein>
    <recommendedName>
        <fullName evidence="16">Cell division control protein 6 homolog</fullName>
    </recommendedName>
    <alternativeName>
        <fullName evidence="18">CDC6-related protein</fullName>
    </alternativeName>
    <alternativeName>
        <fullName evidence="17">p62(cdc6)</fullName>
    </alternativeName>
</protein>
<evidence type="ECO:0000256" key="11">
    <source>
        <dbReference type="ARBA" id="ARBA00022843"/>
    </source>
</evidence>